<dbReference type="Pfam" id="PF08388">
    <property type="entry name" value="GIIM"/>
    <property type="match status" value="1"/>
</dbReference>
<dbReference type="InterPro" id="IPR013597">
    <property type="entry name" value="Mat_intron_G2"/>
</dbReference>
<accession>A0AA86JJM4</accession>
<gene>
    <name evidence="3" type="ORF">CNEO2_1190007</name>
    <name evidence="2" type="ORF">CNEO_10061</name>
</gene>
<dbReference type="EMBL" id="CAMTCP010000021">
    <property type="protein sequence ID" value="CAI3540306.1"/>
    <property type="molecule type" value="Genomic_DNA"/>
</dbReference>
<dbReference type="PANTHER" id="PTHR34047">
    <property type="entry name" value="NUCLEAR INTRON MATURASE 1, MITOCHONDRIAL-RELATED"/>
    <property type="match status" value="1"/>
</dbReference>
<dbReference type="InterPro" id="IPR030931">
    <property type="entry name" value="Group_II_RT_mat"/>
</dbReference>
<reference evidence="3" key="2">
    <citation type="submission" date="2022-10" db="EMBL/GenBank/DDBJ databases">
        <authorList>
            <person name="Aires J."/>
            <person name="Mesa V."/>
        </authorList>
    </citation>
    <scope>NUCLEOTIDE SEQUENCE</scope>
    <source>
        <strain evidence="3">Clostridium neonatale JD116</strain>
    </source>
</reference>
<dbReference type="InterPro" id="IPR000477">
    <property type="entry name" value="RT_dom"/>
</dbReference>
<keyword evidence="3" id="KW-0808">Transferase</keyword>
<dbReference type="EMBL" id="CAKJVE010000001">
    <property type="protein sequence ID" value="CAG9701527.1"/>
    <property type="molecule type" value="Genomic_DNA"/>
</dbReference>
<protein>
    <submittedName>
        <fullName evidence="2">Group II intron reverse transcriptase/maturase</fullName>
    </submittedName>
    <submittedName>
        <fullName evidence="3">RNA-directed DNA polymerase</fullName>
        <ecNumber evidence="3">2.7.7.49</ecNumber>
    </submittedName>
</protein>
<dbReference type="InterPro" id="IPR025960">
    <property type="entry name" value="RVT_N"/>
</dbReference>
<dbReference type="InterPro" id="IPR043502">
    <property type="entry name" value="DNA/RNA_pol_sf"/>
</dbReference>
<dbReference type="InterPro" id="IPR051083">
    <property type="entry name" value="GrpII_Intron_Splice-Mob/Def"/>
</dbReference>
<dbReference type="Pfam" id="PF00078">
    <property type="entry name" value="RVT_1"/>
    <property type="match status" value="1"/>
</dbReference>
<evidence type="ECO:0000313" key="2">
    <source>
        <dbReference type="EMBL" id="CAG9701527.1"/>
    </source>
</evidence>
<keyword evidence="3" id="KW-0548">Nucleotidyltransferase</keyword>
<dbReference type="Proteomes" id="UP000789738">
    <property type="component" value="Unassembled WGS sequence"/>
</dbReference>
<evidence type="ECO:0000313" key="3">
    <source>
        <dbReference type="EMBL" id="CAI3540306.1"/>
    </source>
</evidence>
<dbReference type="AlphaFoldDB" id="A0AA86JJM4"/>
<dbReference type="PROSITE" id="PS50878">
    <property type="entry name" value="RT_POL"/>
    <property type="match status" value="1"/>
</dbReference>
<name>A0AA86JJM4_9CLOT</name>
<dbReference type="SUPFAM" id="SSF56672">
    <property type="entry name" value="DNA/RNA polymerases"/>
    <property type="match status" value="1"/>
</dbReference>
<dbReference type="Proteomes" id="UP001189143">
    <property type="component" value="Unassembled WGS sequence"/>
</dbReference>
<dbReference type="PANTHER" id="PTHR34047:SF8">
    <property type="entry name" value="PROTEIN YKFC"/>
    <property type="match status" value="1"/>
</dbReference>
<evidence type="ECO:0000259" key="1">
    <source>
        <dbReference type="PROSITE" id="PS50878"/>
    </source>
</evidence>
<comment type="caution">
    <text evidence="2">The sequence shown here is derived from an EMBL/GenBank/DDBJ whole genome shotgun (WGS) entry which is preliminary data.</text>
</comment>
<evidence type="ECO:0000313" key="4">
    <source>
        <dbReference type="Proteomes" id="UP000789738"/>
    </source>
</evidence>
<sequence length="512" mass="59518">MNFSTSTTGKTERLKDTKQLSTQWETLNWEQIKYEVNRLQTRIAKAIAKGENSKAKRLQYLLTHSFSAKAYAVKKVTTNKGKNTSGIDKKLWSTHASKMKATLLLNTGKYRAKPLRRVYIDKKGKKKKRPLGIPTMYDRAMQTLYALALEPIAETTGDSVSFGFRKGRSAKDACEQLFCVLARKCSPKWILEGDIKGCFDNINHEWLLDNIPMDKRIMKQFLKSGYIHHGHLFPTEIGSPQGGAISSIYANMTLDGLEKLIQDKYHRNSKGNIKNHYRAKTKVNLVRYADDFIITANTKETAIEIKSLVRDFLQSRGLTLSEEKTLITHIDDGFNFLGWTFKKFKNKLIVKPSKESIKNVTKKCSTIILREGKASTQQDLIRRLNQVLNGWSNYHNHVVSSKVFAIINNNVYLLLQRWAKHRHPNKNKWWRLNRYWHAKDIRRWVFSTNDIELINLKQIKIVRHLKLQIYKNPFIDKEYFDKKKIRLRMAIAARKGEGMLEPYERETLTYGS</sequence>
<keyword evidence="2" id="KW-0695">RNA-directed DNA polymerase</keyword>
<organism evidence="2 4">
    <name type="scientific">Clostridium neonatale</name>
    <dbReference type="NCBI Taxonomy" id="137838"/>
    <lineage>
        <taxon>Bacteria</taxon>
        <taxon>Bacillati</taxon>
        <taxon>Bacillota</taxon>
        <taxon>Clostridia</taxon>
        <taxon>Eubacteriales</taxon>
        <taxon>Clostridiaceae</taxon>
        <taxon>Clostridium</taxon>
    </lineage>
</organism>
<dbReference type="EC" id="2.7.7.49" evidence="3"/>
<dbReference type="GO" id="GO:0003964">
    <property type="term" value="F:RNA-directed DNA polymerase activity"/>
    <property type="evidence" value="ECO:0007669"/>
    <property type="project" value="UniProtKB-KW"/>
</dbReference>
<proteinExistence type="predicted"/>
<dbReference type="Pfam" id="PF13655">
    <property type="entry name" value="RVT_N"/>
    <property type="match status" value="1"/>
</dbReference>
<dbReference type="RefSeq" id="WP_210888156.1">
    <property type="nucleotide sequence ID" value="NZ_CAKJVE010000001.1"/>
</dbReference>
<reference evidence="2" key="1">
    <citation type="submission" date="2021-10" db="EMBL/GenBank/DDBJ databases">
        <authorList>
            <person name="Mesa V."/>
        </authorList>
    </citation>
    <scope>NUCLEOTIDE SEQUENCE</scope>
    <source>
        <strain evidence="2">CC3_PB</strain>
    </source>
</reference>
<dbReference type="CDD" id="cd01651">
    <property type="entry name" value="RT_G2_intron"/>
    <property type="match status" value="1"/>
</dbReference>
<feature type="domain" description="Reverse transcriptase" evidence="1">
    <location>
        <begin position="101"/>
        <end position="341"/>
    </location>
</feature>
<dbReference type="NCBIfam" id="TIGR04416">
    <property type="entry name" value="group_II_RT_mat"/>
    <property type="match status" value="1"/>
</dbReference>